<reference evidence="7 8" key="1">
    <citation type="submission" date="2017-03" db="EMBL/GenBank/DDBJ databases">
        <title>Genomic insights into Mycobacterium simiae human colonization.</title>
        <authorList>
            <person name="Steffani J.L."/>
            <person name="Brunck M.E."/>
            <person name="Cruz E."/>
            <person name="Montiel R."/>
            <person name="Barona F."/>
        </authorList>
    </citation>
    <scope>NUCLEOTIDE SEQUENCE [LARGE SCALE GENOMIC DNA]</scope>
    <source>
        <strain evidence="7 8">MsiGto</strain>
    </source>
</reference>
<feature type="transmembrane region" description="Helical" evidence="6">
    <location>
        <begin position="226"/>
        <end position="250"/>
    </location>
</feature>
<feature type="transmembrane region" description="Helical" evidence="6">
    <location>
        <begin position="428"/>
        <end position="446"/>
    </location>
</feature>
<comment type="caution">
    <text evidence="7">The sequence shown here is derived from an EMBL/GenBank/DDBJ whole genome shotgun (WGS) entry which is preliminary data.</text>
</comment>
<feature type="transmembrane region" description="Helical" evidence="6">
    <location>
        <begin position="125"/>
        <end position="142"/>
    </location>
</feature>
<dbReference type="STRING" id="1784.VC42_08655"/>
<gene>
    <name evidence="7" type="ORF">B5M45_06335</name>
</gene>
<proteinExistence type="predicted"/>
<keyword evidence="2" id="KW-1003">Cell membrane</keyword>
<keyword evidence="8" id="KW-1185">Reference proteome</keyword>
<evidence type="ECO:0000256" key="2">
    <source>
        <dbReference type="ARBA" id="ARBA00022475"/>
    </source>
</evidence>
<dbReference type="EMBL" id="MZZM01000012">
    <property type="protein sequence ID" value="ORJ62648.1"/>
    <property type="molecule type" value="Genomic_DNA"/>
</dbReference>
<dbReference type="PANTHER" id="PTHR30250">
    <property type="entry name" value="PST FAMILY PREDICTED COLANIC ACID TRANSPORTER"/>
    <property type="match status" value="1"/>
</dbReference>
<keyword evidence="3 6" id="KW-0812">Transmembrane</keyword>
<evidence type="ECO:0000256" key="6">
    <source>
        <dbReference type="SAM" id="Phobius"/>
    </source>
</evidence>
<dbReference type="PANTHER" id="PTHR30250:SF11">
    <property type="entry name" value="O-ANTIGEN TRANSPORTER-RELATED"/>
    <property type="match status" value="1"/>
</dbReference>
<name>A0A1X0YBU7_MYCSI</name>
<evidence type="ECO:0000313" key="8">
    <source>
        <dbReference type="Proteomes" id="UP000193040"/>
    </source>
</evidence>
<keyword evidence="5 6" id="KW-0472">Membrane</keyword>
<sequence>MTEPTAPRAVVSSVPLSRVAHAFSIQLVCRALGMLASVFSVAMTARYLGPGPYGQLTMAVAFVGMWNSFADLGVATVIVRRVTSGRGDLERLVRINSGLALIYCVPLAVLAAGSGLLIYRDFDVRVMLVVLAGGLLLQTMTTRFEPVFLATVRFSAVAISDVTARFATLAAVAYLVGAHANVIWFAVAQLIPPAVQLLIQGAAAMRHISVRPIFALRESADLLRETLPLIGFLVVGILYTRADGVILSLLSTHSEVGAYGLALTIAFNTIVVSLVFLKSTLSTGTELYARDVAAFADFLRRSVELMYFVAVPVAVIGVLLARELIALFGDQAFVARGTPTLALLFVAAALRFVGGTLGQGLVASHNQKVLLWLTVATLVLNVGLNIALAGRLGAVGPGIALVCTEFFNMLFSSWWLHRRCGYRTPVMFLLRVLIPTGASVVVTLLLSGQHVVLILLCAAAVYLATSAAVGPLTWSSLASLRRKQLS</sequence>
<protein>
    <submittedName>
        <fullName evidence="7">Teichoic acid transporter</fullName>
    </submittedName>
</protein>
<dbReference type="Proteomes" id="UP000193040">
    <property type="component" value="Unassembled WGS sequence"/>
</dbReference>
<organism evidence="7 8">
    <name type="scientific">Mycobacterium simiae</name>
    <name type="common">Mycobacterium habana</name>
    <dbReference type="NCBI Taxonomy" id="1784"/>
    <lineage>
        <taxon>Bacteria</taxon>
        <taxon>Bacillati</taxon>
        <taxon>Actinomycetota</taxon>
        <taxon>Actinomycetes</taxon>
        <taxon>Mycobacteriales</taxon>
        <taxon>Mycobacteriaceae</taxon>
        <taxon>Mycobacterium</taxon>
        <taxon>Mycobacterium simiae complex</taxon>
    </lineage>
</organism>
<feature type="transmembrane region" description="Helical" evidence="6">
    <location>
        <begin position="100"/>
        <end position="119"/>
    </location>
</feature>
<dbReference type="AlphaFoldDB" id="A0A1X0YBU7"/>
<evidence type="ECO:0000256" key="1">
    <source>
        <dbReference type="ARBA" id="ARBA00004651"/>
    </source>
</evidence>
<evidence type="ECO:0000256" key="3">
    <source>
        <dbReference type="ARBA" id="ARBA00022692"/>
    </source>
</evidence>
<feature type="transmembrane region" description="Helical" evidence="6">
    <location>
        <begin position="305"/>
        <end position="329"/>
    </location>
</feature>
<comment type="subcellular location">
    <subcellularLocation>
        <location evidence="1">Cell membrane</location>
        <topology evidence="1">Multi-pass membrane protein</topology>
    </subcellularLocation>
</comment>
<feature type="transmembrane region" description="Helical" evidence="6">
    <location>
        <begin position="55"/>
        <end position="79"/>
    </location>
</feature>
<evidence type="ECO:0000256" key="4">
    <source>
        <dbReference type="ARBA" id="ARBA00022989"/>
    </source>
</evidence>
<dbReference type="GO" id="GO:0005886">
    <property type="term" value="C:plasma membrane"/>
    <property type="evidence" value="ECO:0007669"/>
    <property type="project" value="UniProtKB-SubCell"/>
</dbReference>
<dbReference type="InterPro" id="IPR002797">
    <property type="entry name" value="Polysacc_synth"/>
</dbReference>
<feature type="transmembrane region" description="Helical" evidence="6">
    <location>
        <begin position="27"/>
        <end position="49"/>
    </location>
</feature>
<dbReference type="Pfam" id="PF01943">
    <property type="entry name" value="Polysacc_synt"/>
    <property type="match status" value="1"/>
</dbReference>
<feature type="transmembrane region" description="Helical" evidence="6">
    <location>
        <begin position="256"/>
        <end position="277"/>
    </location>
</feature>
<feature type="transmembrane region" description="Helical" evidence="6">
    <location>
        <begin position="452"/>
        <end position="474"/>
    </location>
</feature>
<evidence type="ECO:0000256" key="5">
    <source>
        <dbReference type="ARBA" id="ARBA00023136"/>
    </source>
</evidence>
<feature type="transmembrane region" description="Helical" evidence="6">
    <location>
        <begin position="369"/>
        <end position="388"/>
    </location>
</feature>
<feature type="transmembrane region" description="Helical" evidence="6">
    <location>
        <begin position="341"/>
        <end position="362"/>
    </location>
</feature>
<feature type="transmembrane region" description="Helical" evidence="6">
    <location>
        <begin position="394"/>
        <end position="416"/>
    </location>
</feature>
<dbReference type="RefSeq" id="WP_084949088.1">
    <property type="nucleotide sequence ID" value="NZ_JASWDE010000011.1"/>
</dbReference>
<keyword evidence="4 6" id="KW-1133">Transmembrane helix</keyword>
<dbReference type="InterPro" id="IPR050833">
    <property type="entry name" value="Poly_Biosynth_Transport"/>
</dbReference>
<accession>A0A1X0YBU7</accession>
<evidence type="ECO:0000313" key="7">
    <source>
        <dbReference type="EMBL" id="ORJ62648.1"/>
    </source>
</evidence>